<dbReference type="PANTHER" id="PTHR35810:SF1">
    <property type="entry name" value="CYTOPLASMIC PROTEIN"/>
    <property type="match status" value="1"/>
</dbReference>
<proteinExistence type="predicted"/>
<dbReference type="Pfam" id="PF13310">
    <property type="entry name" value="Virulence_RhuM"/>
    <property type="match status" value="1"/>
</dbReference>
<dbReference type="AlphaFoldDB" id="A0AA97EKV6"/>
<dbReference type="Pfam" id="PF02661">
    <property type="entry name" value="Fic"/>
    <property type="match status" value="1"/>
</dbReference>
<organism evidence="2 3">
    <name type="scientific">Hwangdonia lutea</name>
    <dbReference type="NCBI Taxonomy" id="3075823"/>
    <lineage>
        <taxon>Bacteria</taxon>
        <taxon>Pseudomonadati</taxon>
        <taxon>Bacteroidota</taxon>
        <taxon>Flavobacteriia</taxon>
        <taxon>Flavobacteriales</taxon>
        <taxon>Flavobacteriaceae</taxon>
        <taxon>Hwangdonia</taxon>
    </lineage>
</organism>
<dbReference type="KEGG" id="hws:RNZ46_09795"/>
<feature type="domain" description="Fido" evidence="1">
    <location>
        <begin position="179"/>
        <end position="317"/>
    </location>
</feature>
<dbReference type="Proteomes" id="UP001302486">
    <property type="component" value="Chromosome"/>
</dbReference>
<dbReference type="SUPFAM" id="SSF140931">
    <property type="entry name" value="Fic-like"/>
    <property type="match status" value="1"/>
</dbReference>
<dbReference type="PROSITE" id="PS51459">
    <property type="entry name" value="FIDO"/>
    <property type="match status" value="1"/>
</dbReference>
<dbReference type="PANTHER" id="PTHR35810">
    <property type="entry name" value="CYTOPLASMIC PROTEIN-RELATED"/>
    <property type="match status" value="1"/>
</dbReference>
<dbReference type="InterPro" id="IPR053737">
    <property type="entry name" value="Type_II_TA_Toxin"/>
</dbReference>
<sequence length="324" mass="37305">MKTKNQIIVFKQSSDNQEFDVMLDKDNETFWASEQDISKLFKRDRTVIGRHIKNIFSENELIKNSVCAKFAHTAEDGKTYQVTYYNLDVIISVGYRVKSKIATEFRIWANKIIKDHLIKGYTKNENRLIQLKKTIQLITRTVKNNTILEDESKGLIDVLDGYTKALDILDDYDYQRVEKPTNTTKAIFKINYDEAINAIDKLRVKFGASGLFGNQKDESFKSSIAVIDQTFDGNLLYPSIEEKAANLLYLVVKNHSFTDGNKRIAAWLFVWYLDKNNFLYNTNGTKKVNNSTLVALTLMIAESHPKEKDTLINVIINLINSENE</sequence>
<dbReference type="Gene3D" id="1.20.120.1870">
    <property type="entry name" value="Fic/DOC protein, Fido domain"/>
    <property type="match status" value="1"/>
</dbReference>
<accession>A0AA97EKV6</accession>
<dbReference type="InterPro" id="IPR003812">
    <property type="entry name" value="Fido"/>
</dbReference>
<evidence type="ECO:0000313" key="2">
    <source>
        <dbReference type="EMBL" id="WOD42289.1"/>
    </source>
</evidence>
<name>A0AA97EKV6_9FLAO</name>
<evidence type="ECO:0000313" key="3">
    <source>
        <dbReference type="Proteomes" id="UP001302486"/>
    </source>
</evidence>
<dbReference type="InterPro" id="IPR036597">
    <property type="entry name" value="Fido-like_dom_sf"/>
</dbReference>
<gene>
    <name evidence="2" type="ORF">RNZ46_09795</name>
</gene>
<evidence type="ECO:0000259" key="1">
    <source>
        <dbReference type="PROSITE" id="PS51459"/>
    </source>
</evidence>
<protein>
    <submittedName>
        <fullName evidence="2">Virulence protein RhuM/Fic/DOC family protein</fullName>
    </submittedName>
</protein>
<dbReference type="InterPro" id="IPR011204">
    <property type="entry name" value="Virulence_RhuM-like"/>
</dbReference>
<reference evidence="3" key="1">
    <citation type="submission" date="2024-06" db="EMBL/GenBank/DDBJ databases">
        <title>Hwangdonia haimaensis gen. nov., sp. nov., a member of the family Flavobacteriaceae isolated from the haima cold seep.</title>
        <authorList>
            <person name="Li J."/>
        </authorList>
    </citation>
    <scope>NUCLEOTIDE SEQUENCE [LARGE SCALE GENOMIC DNA]</scope>
    <source>
        <strain evidence="3">SCSIO 19198</strain>
    </source>
</reference>
<dbReference type="RefSeq" id="WP_316982023.1">
    <property type="nucleotide sequence ID" value="NZ_CP136521.1"/>
</dbReference>
<keyword evidence="3" id="KW-1185">Reference proteome</keyword>
<dbReference type="EMBL" id="CP136521">
    <property type="protein sequence ID" value="WOD42289.1"/>
    <property type="molecule type" value="Genomic_DNA"/>
</dbReference>